<accession>A0AA85KGF8</accession>
<keyword evidence="1" id="KW-0472">Membrane</keyword>
<name>A0AA85KGF8_TRIRE</name>
<organism evidence="3 4">
    <name type="scientific">Trichobilharzia regenti</name>
    <name type="common">Nasal bird schistosome</name>
    <dbReference type="NCBI Taxonomy" id="157069"/>
    <lineage>
        <taxon>Eukaryota</taxon>
        <taxon>Metazoa</taxon>
        <taxon>Spiralia</taxon>
        <taxon>Lophotrochozoa</taxon>
        <taxon>Platyhelminthes</taxon>
        <taxon>Trematoda</taxon>
        <taxon>Digenea</taxon>
        <taxon>Strigeidida</taxon>
        <taxon>Schistosomatoidea</taxon>
        <taxon>Schistosomatidae</taxon>
        <taxon>Trichobilharzia</taxon>
    </lineage>
</organism>
<dbReference type="InterPro" id="IPR013783">
    <property type="entry name" value="Ig-like_fold"/>
</dbReference>
<keyword evidence="1" id="KW-1133">Transmembrane helix</keyword>
<proteinExistence type="predicted"/>
<keyword evidence="1" id="KW-0812">Transmembrane</keyword>
<evidence type="ECO:0008006" key="5">
    <source>
        <dbReference type="Google" id="ProtNLM"/>
    </source>
</evidence>
<dbReference type="InterPro" id="IPR036179">
    <property type="entry name" value="Ig-like_dom_sf"/>
</dbReference>
<reference evidence="4" key="2">
    <citation type="submission" date="2023-11" db="UniProtKB">
        <authorList>
            <consortium name="WormBaseParasite"/>
        </authorList>
    </citation>
    <scope>IDENTIFICATION</scope>
</reference>
<keyword evidence="2" id="KW-0732">Signal</keyword>
<feature type="transmembrane region" description="Helical" evidence="1">
    <location>
        <begin position="312"/>
        <end position="330"/>
    </location>
</feature>
<evidence type="ECO:0000256" key="1">
    <source>
        <dbReference type="SAM" id="Phobius"/>
    </source>
</evidence>
<keyword evidence="3" id="KW-1185">Reference proteome</keyword>
<reference evidence="3" key="1">
    <citation type="submission" date="2022-06" db="EMBL/GenBank/DDBJ databases">
        <authorList>
            <person name="Berger JAMES D."/>
            <person name="Berger JAMES D."/>
        </authorList>
    </citation>
    <scope>NUCLEOTIDE SEQUENCE [LARGE SCALE GENOMIC DNA]</scope>
</reference>
<evidence type="ECO:0000256" key="2">
    <source>
        <dbReference type="SAM" id="SignalP"/>
    </source>
</evidence>
<protein>
    <recommendedName>
        <fullName evidence="5">Ig-like domain-containing protein</fullName>
    </recommendedName>
</protein>
<dbReference type="AlphaFoldDB" id="A0AA85KGF8"/>
<dbReference type="Gene3D" id="2.60.40.10">
    <property type="entry name" value="Immunoglobulins"/>
    <property type="match status" value="2"/>
</dbReference>
<evidence type="ECO:0000313" key="3">
    <source>
        <dbReference type="Proteomes" id="UP000050795"/>
    </source>
</evidence>
<sequence length="354" mass="38690">MLFLALFILCLTANSDSTKFTLSVIPANQPVLIGQKVILICQVQGIPFPMQYAVLFKRKDKLISEKCHVYEEQKYHLVCEPNDWQRAHTYELHIKSVSWADRGDWLCIYAANMTRQSLEVYAPAKLEKMGVSSLALPMASGKESIVKEFGLPPGISSPSAGSHSASSSSSPSSSSLSLAIAGWTQLWTRTNPYDLRPGLGIQLTCETTCGHPRANITWLVTNETMTKGISPTTANTISYDRCNSSLNTIHMTTTISHLQVHCSQLDIIGLNQIQCSVSGPQYKDILLTRHVYILCPGGERPMRLTSGEVVCIAVGSALALILIFIGCIVLRNNGKSSSLSSPLSFHGHIPGQRV</sequence>
<feature type="signal peptide" evidence="2">
    <location>
        <begin position="1"/>
        <end position="17"/>
    </location>
</feature>
<dbReference type="Proteomes" id="UP000050795">
    <property type="component" value="Unassembled WGS sequence"/>
</dbReference>
<dbReference type="SUPFAM" id="SSF48726">
    <property type="entry name" value="Immunoglobulin"/>
    <property type="match status" value="1"/>
</dbReference>
<evidence type="ECO:0000313" key="4">
    <source>
        <dbReference type="WBParaSite" id="TREG1_84170.1"/>
    </source>
</evidence>
<dbReference type="WBParaSite" id="TREG1_84170.1">
    <property type="protein sequence ID" value="TREG1_84170.1"/>
    <property type="gene ID" value="TREG1_84170"/>
</dbReference>
<feature type="chain" id="PRO_5041640663" description="Ig-like domain-containing protein" evidence="2">
    <location>
        <begin position="18"/>
        <end position="354"/>
    </location>
</feature>